<organism evidence="14 16">
    <name type="scientific">Aspergillus hiratsukae</name>
    <dbReference type="NCBI Taxonomy" id="1194566"/>
    <lineage>
        <taxon>Eukaryota</taxon>
        <taxon>Fungi</taxon>
        <taxon>Dikarya</taxon>
        <taxon>Ascomycota</taxon>
        <taxon>Pezizomycotina</taxon>
        <taxon>Eurotiomycetes</taxon>
        <taxon>Eurotiomycetidae</taxon>
        <taxon>Eurotiales</taxon>
        <taxon>Aspergillaceae</taxon>
        <taxon>Aspergillus</taxon>
        <taxon>Aspergillus subgen. Fumigati</taxon>
    </lineage>
</organism>
<dbReference type="InterPro" id="IPR036736">
    <property type="entry name" value="ACP-like_sf"/>
</dbReference>
<dbReference type="GO" id="GO:0016020">
    <property type="term" value="C:membrane"/>
    <property type="evidence" value="ECO:0007669"/>
    <property type="project" value="UniProtKB-SubCell"/>
</dbReference>
<dbReference type="SUPFAM" id="SSF47336">
    <property type="entry name" value="ACP-like"/>
    <property type="match status" value="1"/>
</dbReference>
<dbReference type="InterPro" id="IPR045851">
    <property type="entry name" value="AMP-bd_C_sf"/>
</dbReference>
<feature type="transmembrane region" description="Helical" evidence="10">
    <location>
        <begin position="1158"/>
        <end position="1177"/>
    </location>
</feature>
<evidence type="ECO:0000256" key="5">
    <source>
        <dbReference type="ARBA" id="ARBA00022553"/>
    </source>
</evidence>
<evidence type="ECO:0000256" key="3">
    <source>
        <dbReference type="ARBA" id="ARBA00022448"/>
    </source>
</evidence>
<feature type="transmembrane region" description="Helical" evidence="10">
    <location>
        <begin position="1378"/>
        <end position="1400"/>
    </location>
</feature>
<dbReference type="Pfam" id="PF07993">
    <property type="entry name" value="NAD_binding_4"/>
    <property type="match status" value="1"/>
</dbReference>
<dbReference type="EMBL" id="JACBAF010002205">
    <property type="protein sequence ID" value="KAF7163638.1"/>
    <property type="molecule type" value="Genomic_DNA"/>
</dbReference>
<dbReference type="EMBL" id="JACBAD010002024">
    <property type="protein sequence ID" value="KAF7122281.1"/>
    <property type="molecule type" value="Genomic_DNA"/>
</dbReference>
<evidence type="ECO:0000256" key="10">
    <source>
        <dbReference type="SAM" id="Phobius"/>
    </source>
</evidence>
<dbReference type="InterPro" id="IPR013120">
    <property type="entry name" value="FAR_NAD-bd"/>
</dbReference>
<dbReference type="NCBIfam" id="TIGR00879">
    <property type="entry name" value="SP"/>
    <property type="match status" value="1"/>
</dbReference>
<reference evidence="14" key="1">
    <citation type="submission" date="2020-06" db="EMBL/GenBank/DDBJ databases">
        <title>Draft genome sequences of strains closely related to Aspergillus parafelis and Aspergillus hiratsukae.</title>
        <authorList>
            <person name="Dos Santos R.A.C."/>
            <person name="Rivero-Menendez O."/>
            <person name="Steenwyk J.L."/>
            <person name="Mead M.E."/>
            <person name="Goldman G.H."/>
            <person name="Alastruey-Izquierdo A."/>
            <person name="Rokas A."/>
        </authorList>
    </citation>
    <scope>NUCLEOTIDE SEQUENCE</scope>
    <source>
        <strain evidence="13">CNM-CM5793</strain>
        <strain evidence="14">CNM-CM6106</strain>
    </source>
</reference>
<comment type="similarity">
    <text evidence="2">Belongs to the major facilitator superfamily. Sugar transporter (TC 2.A.1.1) family.</text>
</comment>
<keyword evidence="15" id="KW-1185">Reference proteome</keyword>
<keyword evidence="3" id="KW-0813">Transport</keyword>
<evidence type="ECO:0000313" key="13">
    <source>
        <dbReference type="EMBL" id="KAF7122281.1"/>
    </source>
</evidence>
<evidence type="ECO:0000313" key="14">
    <source>
        <dbReference type="EMBL" id="KAF7163638.1"/>
    </source>
</evidence>
<dbReference type="Proteomes" id="UP000662466">
    <property type="component" value="Unassembled WGS sequence"/>
</dbReference>
<dbReference type="Pfam" id="PF00550">
    <property type="entry name" value="PP-binding"/>
    <property type="match status" value="1"/>
</dbReference>
<dbReference type="PROSITE" id="PS50075">
    <property type="entry name" value="CARRIER"/>
    <property type="match status" value="1"/>
</dbReference>
<dbReference type="InterPro" id="IPR005828">
    <property type="entry name" value="MFS_sugar_transport-like"/>
</dbReference>
<dbReference type="OrthoDB" id="408177at2759"/>
<dbReference type="InterPro" id="IPR020845">
    <property type="entry name" value="AMP-binding_CS"/>
</dbReference>
<evidence type="ECO:0000256" key="2">
    <source>
        <dbReference type="ARBA" id="ARBA00010992"/>
    </source>
</evidence>
<evidence type="ECO:0000259" key="12">
    <source>
        <dbReference type="PROSITE" id="PS50850"/>
    </source>
</evidence>
<dbReference type="PROSITE" id="PS00217">
    <property type="entry name" value="SUGAR_TRANSPORT_2"/>
    <property type="match status" value="1"/>
</dbReference>
<dbReference type="InterPro" id="IPR005829">
    <property type="entry name" value="Sugar_transporter_CS"/>
</dbReference>
<dbReference type="SUPFAM" id="SSF56801">
    <property type="entry name" value="Acetyl-CoA synthetase-like"/>
    <property type="match status" value="1"/>
</dbReference>
<dbReference type="InterPro" id="IPR036259">
    <property type="entry name" value="MFS_trans_sf"/>
</dbReference>
<keyword evidence="6 10" id="KW-0812">Transmembrane</keyword>
<dbReference type="SUPFAM" id="SSF51735">
    <property type="entry name" value="NAD(P)-binding Rossmann-fold domains"/>
    <property type="match status" value="1"/>
</dbReference>
<comment type="subcellular location">
    <subcellularLocation>
        <location evidence="1">Membrane</location>
        <topology evidence="1">Multi-pass membrane protein</topology>
    </subcellularLocation>
</comment>
<dbReference type="Gene3D" id="3.30.300.30">
    <property type="match status" value="1"/>
</dbReference>
<feature type="transmembrane region" description="Helical" evidence="10">
    <location>
        <begin position="1131"/>
        <end position="1152"/>
    </location>
</feature>
<evidence type="ECO:0000256" key="8">
    <source>
        <dbReference type="ARBA" id="ARBA00023136"/>
    </source>
</evidence>
<feature type="transmembrane region" description="Helical" evidence="10">
    <location>
        <begin position="1102"/>
        <end position="1122"/>
    </location>
</feature>
<evidence type="ECO:0000256" key="4">
    <source>
        <dbReference type="ARBA" id="ARBA00022450"/>
    </source>
</evidence>
<feature type="transmembrane region" description="Helical" evidence="10">
    <location>
        <begin position="1219"/>
        <end position="1240"/>
    </location>
</feature>
<dbReference type="GO" id="GO:0022857">
    <property type="term" value="F:transmembrane transporter activity"/>
    <property type="evidence" value="ECO:0007669"/>
    <property type="project" value="InterPro"/>
</dbReference>
<dbReference type="Proteomes" id="UP000630445">
    <property type="component" value="Unassembled WGS sequence"/>
</dbReference>
<dbReference type="CDD" id="cd05235">
    <property type="entry name" value="SDR_e1"/>
    <property type="match status" value="1"/>
</dbReference>
<evidence type="ECO:0000313" key="15">
    <source>
        <dbReference type="Proteomes" id="UP000630445"/>
    </source>
</evidence>
<dbReference type="InterPro" id="IPR010080">
    <property type="entry name" value="Thioester_reductase-like_dom"/>
</dbReference>
<dbReference type="Gene3D" id="1.10.1200.10">
    <property type="entry name" value="ACP-like"/>
    <property type="match status" value="1"/>
</dbReference>
<feature type="transmembrane region" description="Helical" evidence="10">
    <location>
        <begin position="1444"/>
        <end position="1467"/>
    </location>
</feature>
<dbReference type="PANTHER" id="PTHR44845">
    <property type="entry name" value="CARRIER DOMAIN-CONTAINING PROTEIN"/>
    <property type="match status" value="1"/>
</dbReference>
<evidence type="ECO:0000313" key="16">
    <source>
        <dbReference type="Proteomes" id="UP000662466"/>
    </source>
</evidence>
<dbReference type="SUPFAM" id="SSF103473">
    <property type="entry name" value="MFS general substrate transporter"/>
    <property type="match status" value="1"/>
</dbReference>
<sequence>MGSITPSVSEYDVSVSRDEGLGQLFYRRMVEEPSAVAIVNEQGQGLTYEALHERAIELAQSLTREAFNVEERVGIIVQHGLWDAVTQVAIVYAGGTCVPLDPLLPDQQIINRLKRLGTRYVIVDEASSKRNLPFALIPVAELRLEARKSFCTLPAQFPAPTTMAHCTHLIHTSGTTSEPKAVQIAARSIVHVAHHAPYEPVRKSDVVGHGNSTSFDVALFDIWAALVRGAAIGVLSKSTLLDSPAMAAAIRQLGITIMAITAPLVNLAAATCPAAFQPLRVVLMGGEAVNLRAMEAILTAGPPEHLMNAYGPTECCVYCLTHEITMDDVQAGKVGIGKPIGCNLCCVCDDAGRLVAEGQEGELLVGGPGLSPGYVDQPDKNAKAFMYVAGMVDPGTGEPCRMYRTGDMVRLRRGEHDFLGRRDHQVKVRGYRIELAAVDAALMKTGHFSEGFSMRIDSMEDGAGATLVAFVVLQANARHDALADAMKTLRATLPEYMVPHIELIQEIPLDAHAKVDRRKLAEMYHQRREKRLCTFNGNARDMSTREHLAHLWATILATPVLEYADDDDFFALGGTSLQASLLISRIRQQFRTVISLLTLYDHSTLGQLASVIDRYRGTTLATVRNERSLWIADTKLADSLQLSLGPVVDWRRDTEGRVFLTGATGFVGAFLLADLLKMPDVHQVGCLVRAVDTATGLQRLRAALQKYNLWHDTFLPKLLPLCGSLEDHWLGLGEQRFGEIANWASVIFHLGARVNYTQPYSLHRPANILGTLNVARLAVTGRLKGLHYCSSISCYGPTGFVTGAKIIYEDAPLLPHLDALPYDHGYAQSQWAADQLLQRLVGRGFPIAVYRPGFVTGDHRTGACNPDDFFSRFIRASLDLGSYPDLPNQRKEFVPVDYAVTAILHISSSVYSLGHAFHILPRRSGSVDMDEVMELLGQARGAALQRVSYSEWIERLSASAHASLQPLLPVLAEKVHKGLSRWELYQNMPTYDDTNTMRALETYPGGLQCPPFDCALMKKLAFQPHLFIRVTSLSDNKMLRGRSLRVAQVLLTVVPAFITYGYNQAGLGPLATLQSWVHTFPEIDTINTKGELKAENSTKKGAVIASMQLGALVGALSCIAFGDRLGRRKTIFLGAIIVIIGQLLQTSSYGIIQFTLGRVILGLGIGQLSATVPVFQAECSAAKDRGRHVVVDGICMTLGFVLVNWIDFGFSKTSGDMQWRVPLALSFLFPLVILATVFLLPESPRWLVLAARRDEAAHSLAAYKGLGVDDEAIQMEIASIESSLEITERSGRVTLRQLCLGEDEDRLLYRFALCLIIQFFQQMCGGNLISTYLSTIYEQNLDLGKDLSRILAASALTWKTLCNFIPYYTVDRLGRRKLFMFSGTGMSVCMLILAVTTSFSAHDRRLSVVSAAVIWMFNFFYPIGFSGANFVYCTEVAPIQLRVAMASASIANKWLWNFIVVMMTPVALESIGYRYYIVFASISACIPVTVYFFYPETMGRNLEAMNQVFRDAPSVWRIVAMARKLPQGDVAAFDTQSDEKLVVEQKERV</sequence>
<protein>
    <recommendedName>
        <fullName evidence="17">Carrier domain-containing protein</fullName>
    </recommendedName>
</protein>
<dbReference type="GO" id="GO:0031177">
    <property type="term" value="F:phosphopantetheine binding"/>
    <property type="evidence" value="ECO:0007669"/>
    <property type="project" value="InterPro"/>
</dbReference>
<feature type="transmembrane region" description="Helical" evidence="10">
    <location>
        <begin position="1412"/>
        <end position="1432"/>
    </location>
</feature>
<dbReference type="PROSITE" id="PS50850">
    <property type="entry name" value="MFS"/>
    <property type="match status" value="1"/>
</dbReference>
<keyword evidence="8 10" id="KW-0472">Membrane</keyword>
<evidence type="ECO:0000256" key="6">
    <source>
        <dbReference type="ARBA" id="ARBA00022692"/>
    </source>
</evidence>
<comment type="caution">
    <text evidence="14">The sequence shown here is derived from an EMBL/GenBank/DDBJ whole genome shotgun (WGS) entry which is preliminary data.</text>
</comment>
<keyword evidence="5" id="KW-0597">Phosphoprotein</keyword>
<dbReference type="Pfam" id="PF00501">
    <property type="entry name" value="AMP-binding"/>
    <property type="match status" value="1"/>
</dbReference>
<evidence type="ECO:0000256" key="9">
    <source>
        <dbReference type="ARBA" id="ARBA00029454"/>
    </source>
</evidence>
<feature type="transmembrane region" description="Helical" evidence="10">
    <location>
        <begin position="1473"/>
        <end position="1494"/>
    </location>
</feature>
<name>A0A8H6Q083_9EURO</name>
<gene>
    <name evidence="13" type="ORF">CNMCM5793_000238</name>
    <name evidence="14" type="ORF">CNMCM6106_000493</name>
</gene>
<dbReference type="FunFam" id="1.20.1250.20:FF:000090">
    <property type="entry name" value="MFS sugar transporter, putative"/>
    <property type="match status" value="1"/>
</dbReference>
<evidence type="ECO:0000256" key="7">
    <source>
        <dbReference type="ARBA" id="ARBA00022989"/>
    </source>
</evidence>
<dbReference type="PROSITE" id="PS00455">
    <property type="entry name" value="AMP_BINDING"/>
    <property type="match status" value="1"/>
</dbReference>
<evidence type="ECO:0000259" key="11">
    <source>
        <dbReference type="PROSITE" id="PS50075"/>
    </source>
</evidence>
<evidence type="ECO:0008006" key="17">
    <source>
        <dbReference type="Google" id="ProtNLM"/>
    </source>
</evidence>
<comment type="similarity">
    <text evidence="9">Belongs to the NRP synthetase family.</text>
</comment>
<keyword evidence="7 10" id="KW-1133">Transmembrane helix</keyword>
<dbReference type="NCBIfam" id="TIGR01746">
    <property type="entry name" value="Thioester-redct"/>
    <property type="match status" value="1"/>
</dbReference>
<dbReference type="SMART" id="SM00823">
    <property type="entry name" value="PKS_PP"/>
    <property type="match status" value="1"/>
</dbReference>
<feature type="transmembrane region" description="Helical" evidence="10">
    <location>
        <begin position="1189"/>
        <end position="1207"/>
    </location>
</feature>
<dbReference type="Gene3D" id="3.40.50.12780">
    <property type="entry name" value="N-terminal domain of ligase-like"/>
    <property type="match status" value="1"/>
</dbReference>
<feature type="domain" description="Carrier" evidence="11">
    <location>
        <begin position="539"/>
        <end position="616"/>
    </location>
</feature>
<dbReference type="Gene3D" id="1.20.1250.20">
    <property type="entry name" value="MFS general substrate transporter like domains"/>
    <property type="match status" value="1"/>
</dbReference>
<dbReference type="InterPro" id="IPR020806">
    <property type="entry name" value="PKS_PP-bd"/>
</dbReference>
<dbReference type="InterPro" id="IPR003663">
    <property type="entry name" value="Sugar/inositol_transpt"/>
</dbReference>
<dbReference type="InterPro" id="IPR036291">
    <property type="entry name" value="NAD(P)-bd_dom_sf"/>
</dbReference>
<evidence type="ECO:0000256" key="1">
    <source>
        <dbReference type="ARBA" id="ARBA00004141"/>
    </source>
</evidence>
<dbReference type="InterPro" id="IPR009081">
    <property type="entry name" value="PP-bd_ACP"/>
</dbReference>
<feature type="domain" description="Major facilitator superfamily (MFS) profile" evidence="12">
    <location>
        <begin position="1049"/>
        <end position="1498"/>
    </location>
</feature>
<dbReference type="Pfam" id="PF00083">
    <property type="entry name" value="Sugar_tr"/>
    <property type="match status" value="1"/>
</dbReference>
<dbReference type="Gene3D" id="3.40.50.720">
    <property type="entry name" value="NAD(P)-binding Rossmann-like Domain"/>
    <property type="match status" value="1"/>
</dbReference>
<dbReference type="PANTHER" id="PTHR44845:SF6">
    <property type="entry name" value="BETA-ALANINE-ACTIVATING ENZYME"/>
    <property type="match status" value="1"/>
</dbReference>
<dbReference type="InterPro" id="IPR000873">
    <property type="entry name" value="AMP-dep_synth/lig_dom"/>
</dbReference>
<dbReference type="InterPro" id="IPR042099">
    <property type="entry name" value="ANL_N_sf"/>
</dbReference>
<proteinExistence type="inferred from homology"/>
<keyword evidence="4" id="KW-0596">Phosphopantetheine</keyword>
<dbReference type="InterPro" id="IPR020846">
    <property type="entry name" value="MFS_dom"/>
</dbReference>
<accession>A0A8H6Q083</accession>